<feature type="binding site" evidence="7">
    <location>
        <begin position="98"/>
        <end position="104"/>
    </location>
    <ligand>
        <name>ATP</name>
        <dbReference type="ChEBI" id="CHEBI:30616"/>
    </ligand>
</feature>
<dbReference type="InterPro" id="IPR035911">
    <property type="entry name" value="MurE/MurF_N"/>
</dbReference>
<evidence type="ECO:0000256" key="6">
    <source>
        <dbReference type="ARBA" id="ARBA00023316"/>
    </source>
</evidence>
<evidence type="ECO:0000313" key="13">
    <source>
        <dbReference type="Proteomes" id="UP001595799"/>
    </source>
</evidence>
<evidence type="ECO:0000256" key="4">
    <source>
        <dbReference type="ARBA" id="ARBA00022984"/>
    </source>
</evidence>
<evidence type="ECO:0000256" key="5">
    <source>
        <dbReference type="ARBA" id="ARBA00023306"/>
    </source>
</evidence>
<feature type="binding site" evidence="7">
    <location>
        <begin position="395"/>
        <end position="398"/>
    </location>
    <ligand>
        <name>meso-2,6-diaminopimelate</name>
        <dbReference type="ChEBI" id="CHEBI:57791"/>
    </ligand>
</feature>
<dbReference type="PANTHER" id="PTHR23135">
    <property type="entry name" value="MUR LIGASE FAMILY MEMBER"/>
    <property type="match status" value="1"/>
</dbReference>
<comment type="catalytic activity">
    <reaction evidence="7">
        <text>UDP-N-acetyl-alpha-D-muramoyl-L-alanyl-D-glutamate + meso-2,6-diaminopimelate + ATP = UDP-N-acetyl-alpha-D-muramoyl-L-alanyl-gamma-D-glutamyl-meso-2,6-diaminopimelate + ADP + phosphate + H(+)</text>
        <dbReference type="Rhea" id="RHEA:23676"/>
        <dbReference type="ChEBI" id="CHEBI:15378"/>
        <dbReference type="ChEBI" id="CHEBI:30616"/>
        <dbReference type="ChEBI" id="CHEBI:43474"/>
        <dbReference type="ChEBI" id="CHEBI:57791"/>
        <dbReference type="ChEBI" id="CHEBI:83900"/>
        <dbReference type="ChEBI" id="CHEBI:83905"/>
        <dbReference type="ChEBI" id="CHEBI:456216"/>
        <dbReference type="EC" id="6.3.2.13"/>
    </reaction>
</comment>
<dbReference type="SUPFAM" id="SSF53623">
    <property type="entry name" value="MurD-like peptide ligases, catalytic domain"/>
    <property type="match status" value="1"/>
</dbReference>
<dbReference type="NCBIfam" id="NF001126">
    <property type="entry name" value="PRK00139.1-4"/>
    <property type="match status" value="1"/>
</dbReference>
<feature type="binding site" evidence="7">
    <location>
        <position position="17"/>
    </location>
    <ligand>
        <name>UDP-N-acetyl-alpha-D-muramoyl-L-alanyl-D-glutamate</name>
        <dbReference type="ChEBI" id="CHEBI:83900"/>
    </ligand>
</feature>
<keyword evidence="7" id="KW-0067">ATP-binding</keyword>
<feature type="domain" description="Mur ligase C-terminal" evidence="10">
    <location>
        <begin position="321"/>
        <end position="445"/>
    </location>
</feature>
<dbReference type="InterPro" id="IPR004101">
    <property type="entry name" value="Mur_ligase_C"/>
</dbReference>
<comment type="subcellular location">
    <subcellularLocation>
        <location evidence="7 8">Cytoplasm</location>
    </subcellularLocation>
</comment>
<dbReference type="EC" id="6.3.2.13" evidence="7"/>
<dbReference type="InterPro" id="IPR013221">
    <property type="entry name" value="Mur_ligase_cen"/>
</dbReference>
<name>A0ABV8UFK9_9PROT</name>
<keyword evidence="4 7" id="KW-0573">Peptidoglycan synthesis</keyword>
<dbReference type="RefSeq" id="WP_382420075.1">
    <property type="nucleotide sequence ID" value="NZ_JBHSCW010000001.1"/>
</dbReference>
<comment type="pathway">
    <text evidence="7 8">Cell wall biogenesis; peptidoglycan biosynthesis.</text>
</comment>
<feature type="binding site" evidence="7">
    <location>
        <position position="371"/>
    </location>
    <ligand>
        <name>meso-2,6-diaminopimelate</name>
        <dbReference type="ChEBI" id="CHEBI:57791"/>
    </ligand>
</feature>
<dbReference type="Pfam" id="PF08245">
    <property type="entry name" value="Mur_ligase_M"/>
    <property type="match status" value="1"/>
</dbReference>
<dbReference type="Proteomes" id="UP001595799">
    <property type="component" value="Unassembled WGS sequence"/>
</dbReference>
<keyword evidence="6 7" id="KW-0961">Cell wall biogenesis/degradation</keyword>
<keyword evidence="7" id="KW-0963">Cytoplasm</keyword>
<dbReference type="InterPro" id="IPR036615">
    <property type="entry name" value="Mur_ligase_C_dom_sf"/>
</dbReference>
<feature type="binding site" evidence="7">
    <location>
        <position position="173"/>
    </location>
    <ligand>
        <name>UDP-N-acetyl-alpha-D-muramoyl-L-alanyl-D-glutamate</name>
        <dbReference type="ChEBI" id="CHEBI:83900"/>
    </ligand>
</feature>
<dbReference type="InterPro" id="IPR036565">
    <property type="entry name" value="Mur-like_cat_sf"/>
</dbReference>
<dbReference type="Gene3D" id="3.40.1390.10">
    <property type="entry name" value="MurE/MurF, N-terminal domain"/>
    <property type="match status" value="1"/>
</dbReference>
<feature type="binding site" evidence="7">
    <location>
        <position position="443"/>
    </location>
    <ligand>
        <name>meso-2,6-diaminopimelate</name>
        <dbReference type="ChEBI" id="CHEBI:57791"/>
    </ligand>
</feature>
<comment type="caution">
    <text evidence="12">The sequence shown here is derived from an EMBL/GenBank/DDBJ whole genome shotgun (WGS) entry which is preliminary data.</text>
</comment>
<proteinExistence type="inferred from homology"/>
<feature type="domain" description="Mur ligase central" evidence="11">
    <location>
        <begin position="96"/>
        <end position="298"/>
    </location>
</feature>
<evidence type="ECO:0000256" key="1">
    <source>
        <dbReference type="ARBA" id="ARBA00005898"/>
    </source>
</evidence>
<evidence type="ECO:0000313" key="12">
    <source>
        <dbReference type="EMBL" id="MFC4350027.1"/>
    </source>
</evidence>
<evidence type="ECO:0000259" key="11">
    <source>
        <dbReference type="Pfam" id="PF08245"/>
    </source>
</evidence>
<keyword evidence="7" id="KW-0460">Magnesium</keyword>
<evidence type="ECO:0000256" key="3">
    <source>
        <dbReference type="ARBA" id="ARBA00022960"/>
    </source>
</evidence>
<keyword evidence="7 12" id="KW-0436">Ligase</keyword>
<sequence length="478" mass="51487">MNHEVADREIRGLTADSRRVEPGWLFAAIPGQRADGRAYIGEALQKGAVAVLAPTGTDRGLVPPETPMILDDNPRRRLALSAADFYRHQPRYIAAVTGTNGKTSVVTFVRQMWEALGQKATSLGTLGLIPPRPQAPDALTTPDPVDLMRCLADLAENGFDHLALEASSHGLDQYRLDGVRISAAAFTNLSRDHLDYHTSMEAYLEAKARLFEELLPEGGSAVLNADIPEFEALRSKTVARGLSSLTYGRGGRDLRLLEMSPGGDSLTLDLEVLGHRHRLALEVAGTFQAMNALAALGLVLAEGVDPLKALEALQQIRAVPGRIESVGETPSGGKVFVDYAHTSGALETVLRALRPHTANRLHVLFGCGGDRDRGKRPMMGQVCAELADVVIVTDDNPRTEDPAAIRAEILQAVPTAREIGDRRQAIYKATADLQAGDVLVIAGKGHESGQIVADRVLPFDDREVARAAIRDLAREGSR</sequence>
<feature type="binding site" evidence="7">
    <location>
        <begin position="140"/>
        <end position="141"/>
    </location>
    <ligand>
        <name>UDP-N-acetyl-alpha-D-muramoyl-L-alanyl-D-glutamate</name>
        <dbReference type="ChEBI" id="CHEBI:83900"/>
    </ligand>
</feature>
<dbReference type="SUPFAM" id="SSF53244">
    <property type="entry name" value="MurD-like peptide ligases, peptide-binding domain"/>
    <property type="match status" value="1"/>
</dbReference>
<dbReference type="NCBIfam" id="TIGR01085">
    <property type="entry name" value="murE"/>
    <property type="match status" value="1"/>
</dbReference>
<feature type="binding site" evidence="7">
    <location>
        <position position="175"/>
    </location>
    <ligand>
        <name>UDP-N-acetyl-alpha-D-muramoyl-L-alanyl-D-glutamate</name>
        <dbReference type="ChEBI" id="CHEBI:83900"/>
    </ligand>
</feature>
<evidence type="ECO:0000256" key="7">
    <source>
        <dbReference type="HAMAP-Rule" id="MF_00208"/>
    </source>
</evidence>
<keyword evidence="3 7" id="KW-0133">Cell shape</keyword>
<comment type="similarity">
    <text evidence="1 7">Belongs to the MurCDEF family. MurE subfamily.</text>
</comment>
<dbReference type="SUPFAM" id="SSF63418">
    <property type="entry name" value="MurE/MurF N-terminal domain"/>
    <property type="match status" value="1"/>
</dbReference>
<dbReference type="EMBL" id="JBHSCW010000001">
    <property type="protein sequence ID" value="MFC4350027.1"/>
    <property type="molecule type" value="Genomic_DNA"/>
</dbReference>
<feature type="modified residue" description="N6-carboxylysine" evidence="7">
    <location>
        <position position="207"/>
    </location>
</feature>
<keyword evidence="13" id="KW-1185">Reference proteome</keyword>
<feature type="binding site" evidence="7">
    <location>
        <position position="167"/>
    </location>
    <ligand>
        <name>UDP-N-acetyl-alpha-D-muramoyl-L-alanyl-D-glutamate</name>
        <dbReference type="ChEBI" id="CHEBI:83900"/>
    </ligand>
</feature>
<evidence type="ECO:0000259" key="9">
    <source>
        <dbReference type="Pfam" id="PF01225"/>
    </source>
</evidence>
<protein>
    <recommendedName>
        <fullName evidence="7">UDP-N-acetylmuramoyl-L-alanyl-D-glutamate--2,6-diaminopimelate ligase</fullName>
        <ecNumber evidence="7">6.3.2.13</ecNumber>
    </recommendedName>
    <alternativeName>
        <fullName evidence="7">Meso-A2pm-adding enzyme</fullName>
    </alternativeName>
    <alternativeName>
        <fullName evidence="7">Meso-diaminopimelate-adding enzyme</fullName>
    </alternativeName>
    <alternativeName>
        <fullName evidence="7">UDP-MurNAc-L-Ala-D-Glu:meso-diaminopimelate ligase</fullName>
    </alternativeName>
    <alternativeName>
        <fullName evidence="7">UDP-MurNAc-tripeptide synthetase</fullName>
    </alternativeName>
    <alternativeName>
        <fullName evidence="7">UDP-N-acetylmuramyl-tripeptide synthetase</fullName>
    </alternativeName>
</protein>
<evidence type="ECO:0000256" key="8">
    <source>
        <dbReference type="RuleBase" id="RU004135"/>
    </source>
</evidence>
<dbReference type="Gene3D" id="3.40.1190.10">
    <property type="entry name" value="Mur-like, catalytic domain"/>
    <property type="match status" value="1"/>
</dbReference>
<reference evidence="13" key="1">
    <citation type="journal article" date="2019" name="Int. J. Syst. Evol. Microbiol.">
        <title>The Global Catalogue of Microorganisms (GCM) 10K type strain sequencing project: providing services to taxonomists for standard genome sequencing and annotation.</title>
        <authorList>
            <consortium name="The Broad Institute Genomics Platform"/>
            <consortium name="The Broad Institute Genome Sequencing Center for Infectious Disease"/>
            <person name="Wu L."/>
            <person name="Ma J."/>
        </authorList>
    </citation>
    <scope>NUCLEOTIDE SEQUENCE [LARGE SCALE GENOMIC DNA]</scope>
    <source>
        <strain evidence="13">CECT 8472</strain>
    </source>
</reference>
<evidence type="ECO:0000259" key="10">
    <source>
        <dbReference type="Pfam" id="PF02875"/>
    </source>
</evidence>
<comment type="function">
    <text evidence="7">Catalyzes the addition of meso-diaminopimelic acid to the nucleotide precursor UDP-N-acetylmuramoyl-L-alanyl-D-glutamate (UMAG) in the biosynthesis of bacterial cell-wall peptidoglycan.</text>
</comment>
<feature type="binding site" evidence="7">
    <location>
        <position position="447"/>
    </location>
    <ligand>
        <name>meso-2,6-diaminopimelate</name>
        <dbReference type="ChEBI" id="CHEBI:57791"/>
    </ligand>
</feature>
<dbReference type="Pfam" id="PF02875">
    <property type="entry name" value="Mur_ligase_C"/>
    <property type="match status" value="1"/>
</dbReference>
<keyword evidence="5 7" id="KW-0131">Cell cycle</keyword>
<dbReference type="HAMAP" id="MF_00208">
    <property type="entry name" value="MurE"/>
    <property type="match status" value="1"/>
</dbReference>
<organism evidence="12 13">
    <name type="scientific">Fodinicurvata halophila</name>
    <dbReference type="NCBI Taxonomy" id="1419723"/>
    <lineage>
        <taxon>Bacteria</taxon>
        <taxon>Pseudomonadati</taxon>
        <taxon>Pseudomonadota</taxon>
        <taxon>Alphaproteobacteria</taxon>
        <taxon>Rhodospirillales</taxon>
        <taxon>Rhodovibrionaceae</taxon>
        <taxon>Fodinicurvata</taxon>
    </lineage>
</organism>
<dbReference type="InterPro" id="IPR000713">
    <property type="entry name" value="Mur_ligase_N"/>
</dbReference>
<dbReference type="Gene3D" id="3.90.190.20">
    <property type="entry name" value="Mur ligase, C-terminal domain"/>
    <property type="match status" value="1"/>
</dbReference>
<keyword evidence="7" id="KW-0547">Nucleotide-binding</keyword>
<gene>
    <name evidence="7" type="primary">murE</name>
    <name evidence="12" type="ORF">ACFOW6_00575</name>
</gene>
<dbReference type="GO" id="GO:0008765">
    <property type="term" value="F:UDP-N-acetylmuramoylalanyl-D-glutamate-2,6-diaminopimelate ligase activity"/>
    <property type="evidence" value="ECO:0007669"/>
    <property type="project" value="UniProtKB-EC"/>
</dbReference>
<dbReference type="InterPro" id="IPR005761">
    <property type="entry name" value="UDP-N-AcMur-Glu-dNH2Pim_ligase"/>
</dbReference>
<dbReference type="PANTHER" id="PTHR23135:SF4">
    <property type="entry name" value="UDP-N-ACETYLMURAMOYL-L-ALANYL-D-GLUTAMATE--2,6-DIAMINOPIMELATE LIGASE MURE HOMOLOG, CHLOROPLASTIC"/>
    <property type="match status" value="1"/>
</dbReference>
<feature type="domain" description="Mur ligase N-terminal catalytic" evidence="9">
    <location>
        <begin position="9"/>
        <end position="86"/>
    </location>
</feature>
<accession>A0ABV8UFK9</accession>
<comment type="cofactor">
    <cofactor evidence="7">
        <name>Mg(2+)</name>
        <dbReference type="ChEBI" id="CHEBI:18420"/>
    </cofactor>
</comment>
<keyword evidence="2 7" id="KW-0132">Cell division</keyword>
<dbReference type="Pfam" id="PF01225">
    <property type="entry name" value="Mur_ligase"/>
    <property type="match status" value="1"/>
</dbReference>
<dbReference type="NCBIfam" id="NF001124">
    <property type="entry name" value="PRK00139.1-2"/>
    <property type="match status" value="1"/>
</dbReference>
<comment type="PTM">
    <text evidence="7">Carboxylation is probably crucial for Mg(2+) binding and, consequently, for the gamma-phosphate positioning of ATP.</text>
</comment>
<evidence type="ECO:0000256" key="2">
    <source>
        <dbReference type="ARBA" id="ARBA00022618"/>
    </source>
</evidence>
<feature type="short sequence motif" description="Meso-diaminopimelate recognition motif" evidence="7">
    <location>
        <begin position="395"/>
        <end position="398"/>
    </location>
</feature>
<comment type="caution">
    <text evidence="7">Lacks conserved residue(s) required for the propagation of feature annotation.</text>
</comment>